<keyword evidence="3" id="KW-1185">Reference proteome</keyword>
<comment type="caution">
    <text evidence="2">The sequence shown here is derived from an EMBL/GenBank/DDBJ whole genome shotgun (WGS) entry which is preliminary data.</text>
</comment>
<name>K0RBM6_THAOC</name>
<evidence type="ECO:0000256" key="1">
    <source>
        <dbReference type="SAM" id="MobiDB-lite"/>
    </source>
</evidence>
<protein>
    <submittedName>
        <fullName evidence="2">Uncharacterized protein</fullName>
    </submittedName>
</protein>
<gene>
    <name evidence="2" type="ORF">THAOC_37586</name>
</gene>
<reference evidence="2 3" key="1">
    <citation type="journal article" date="2012" name="Genome Biol.">
        <title>Genome and low-iron response of an oceanic diatom adapted to chronic iron limitation.</title>
        <authorList>
            <person name="Lommer M."/>
            <person name="Specht M."/>
            <person name="Roy A.S."/>
            <person name="Kraemer L."/>
            <person name="Andreson R."/>
            <person name="Gutowska M.A."/>
            <person name="Wolf J."/>
            <person name="Bergner S.V."/>
            <person name="Schilhabel M.B."/>
            <person name="Klostermeier U.C."/>
            <person name="Beiko R.G."/>
            <person name="Rosenstiel P."/>
            <person name="Hippler M."/>
            <person name="Laroche J."/>
        </authorList>
    </citation>
    <scope>NUCLEOTIDE SEQUENCE [LARGE SCALE GENOMIC DNA]</scope>
    <source>
        <strain evidence="2 3">CCMP1005</strain>
    </source>
</reference>
<organism evidence="2 3">
    <name type="scientific">Thalassiosira oceanica</name>
    <name type="common">Marine diatom</name>
    <dbReference type="NCBI Taxonomy" id="159749"/>
    <lineage>
        <taxon>Eukaryota</taxon>
        <taxon>Sar</taxon>
        <taxon>Stramenopiles</taxon>
        <taxon>Ochrophyta</taxon>
        <taxon>Bacillariophyta</taxon>
        <taxon>Coscinodiscophyceae</taxon>
        <taxon>Thalassiosirophycidae</taxon>
        <taxon>Thalassiosirales</taxon>
        <taxon>Thalassiosiraceae</taxon>
        <taxon>Thalassiosira</taxon>
    </lineage>
</organism>
<proteinExistence type="predicted"/>
<dbReference type="Proteomes" id="UP000266841">
    <property type="component" value="Unassembled WGS sequence"/>
</dbReference>
<dbReference type="AlphaFoldDB" id="K0RBM6"/>
<dbReference type="EMBL" id="AGNL01050444">
    <property type="protein sequence ID" value="EJK43927.1"/>
    <property type="molecule type" value="Genomic_DNA"/>
</dbReference>
<evidence type="ECO:0000313" key="2">
    <source>
        <dbReference type="EMBL" id="EJK43927.1"/>
    </source>
</evidence>
<feature type="region of interest" description="Disordered" evidence="1">
    <location>
        <begin position="1"/>
        <end position="23"/>
    </location>
</feature>
<evidence type="ECO:0000313" key="3">
    <source>
        <dbReference type="Proteomes" id="UP000266841"/>
    </source>
</evidence>
<accession>K0RBM6</accession>
<sequence length="257" mass="27727">MLDFWPRPTSPKIECSSGTSSGWRSSRMFHRPILQTSIFGDGGVGVSGFNGLVGRPVVVASGAKRCLGAAVDASDSLLLSHRHPSDLPFVSNSVNGPRCNCLLKTPNSRQVLTSSSEEDKSGEVRSYQVRCIAYLLCFSSKTRTTTAALTNCDHFVCLEVNHQLSAKMVVQSELNSSTEQFDPTILAAVPIKVFPQGMFGNTVIDRDHLSRILAPKLISPGLNPCLPKTSPLTTISSCLSVGFYPRTHSLFLGQPVS</sequence>